<proteinExistence type="inferred from homology"/>
<evidence type="ECO:0000256" key="2">
    <source>
        <dbReference type="ARBA" id="ARBA00022679"/>
    </source>
</evidence>
<keyword evidence="2 5" id="KW-0808">Transferase</keyword>
<comment type="caution">
    <text evidence="8">The sequence shown here is derived from an EMBL/GenBank/DDBJ whole genome shotgun (WGS) entry which is preliminary data.</text>
</comment>
<dbReference type="PRINTS" id="PR00102">
    <property type="entry name" value="OTCASE"/>
</dbReference>
<dbReference type="SUPFAM" id="SSF53671">
    <property type="entry name" value="Aspartate/ornithine carbamoyltransferase"/>
    <property type="match status" value="1"/>
</dbReference>
<evidence type="ECO:0000256" key="3">
    <source>
        <dbReference type="ARBA" id="ARBA00023115"/>
    </source>
</evidence>
<feature type="domain" description="Aspartate/ornithine carbamoyltransferase carbamoyl-P binding" evidence="7">
    <location>
        <begin position="3"/>
        <end position="144"/>
    </location>
</feature>
<evidence type="ECO:0000256" key="4">
    <source>
        <dbReference type="NCBIfam" id="TIGR00658"/>
    </source>
</evidence>
<dbReference type="PANTHER" id="PTHR45753:SF3">
    <property type="entry name" value="ORNITHINE TRANSCARBAMYLASE, MITOCHONDRIAL"/>
    <property type="match status" value="1"/>
</dbReference>
<dbReference type="InterPro" id="IPR006132">
    <property type="entry name" value="Asp/Orn_carbamoyltranf_P-bd"/>
</dbReference>
<dbReference type="Pfam" id="PF02729">
    <property type="entry name" value="OTCace_N"/>
    <property type="match status" value="1"/>
</dbReference>
<dbReference type="InterPro" id="IPR006130">
    <property type="entry name" value="Asp/Orn_carbamoylTrfase"/>
</dbReference>
<dbReference type="RefSeq" id="WP_114549323.1">
    <property type="nucleotide sequence ID" value="NZ_PPUT01000021.1"/>
</dbReference>
<dbReference type="GO" id="GO:0019240">
    <property type="term" value="P:citrulline biosynthetic process"/>
    <property type="evidence" value="ECO:0007669"/>
    <property type="project" value="TreeGrafter"/>
</dbReference>
<dbReference type="EMBL" id="PPUT01000021">
    <property type="protein sequence ID" value="RDC43309.1"/>
    <property type="molecule type" value="Genomic_DNA"/>
</dbReference>
<evidence type="ECO:0000256" key="5">
    <source>
        <dbReference type="RuleBase" id="RU003634"/>
    </source>
</evidence>
<dbReference type="PANTHER" id="PTHR45753">
    <property type="entry name" value="ORNITHINE CARBAMOYLTRANSFERASE, MITOCHONDRIAL"/>
    <property type="match status" value="1"/>
</dbReference>
<evidence type="ECO:0000259" key="7">
    <source>
        <dbReference type="Pfam" id="PF02729"/>
    </source>
</evidence>
<dbReference type="GO" id="GO:0042450">
    <property type="term" value="P:L-arginine biosynthetic process via ornithine"/>
    <property type="evidence" value="ECO:0007669"/>
    <property type="project" value="UniProtKB-UniRule"/>
</dbReference>
<dbReference type="GO" id="GO:0050231">
    <property type="term" value="F:putrescine carbamoyltransferase activity"/>
    <property type="evidence" value="ECO:0007669"/>
    <property type="project" value="InterPro"/>
</dbReference>
<dbReference type="PRINTS" id="PR00100">
    <property type="entry name" value="AOTCASE"/>
</dbReference>
<dbReference type="EC" id="2.1.3.3" evidence="4"/>
<dbReference type="InterPro" id="IPR002292">
    <property type="entry name" value="Orn/put_carbamltrans"/>
</dbReference>
<name>A0A369P0A5_9ACTN</name>
<accession>A0A369P0A5</accession>
<comment type="similarity">
    <text evidence="5">Belongs to the aspartate/ornithine carbamoyltransferase superfamily.</text>
</comment>
<dbReference type="NCBIfam" id="TIGR00658">
    <property type="entry name" value="orni_carb_tr"/>
    <property type="match status" value="1"/>
</dbReference>
<sequence length="356" mass="39234">MVKDYIDTNDFTKDELLGMVDLAIAMKGLIKEGGEYPLLLKNKTLGMIFQQVSTRTRISFETAMTDLGGHAQFFGPGSIQLGGHESIEDSGRVMGSLVDILMARVDRHKDVVDLAKYSKAPVINGMSEFNHPTQELGDLMTMIENLPAGKKIEDCKLAFIGDATQVCVSLMFICSKMGMDFVQFGPKGHQICDGALHVGTEEERAAFGRKLMAIGEENCKASGGTITISDDISCIKGADFVYTDVWYGLYDDEVSGTSYMDVFYPKYQVTMDMMNYAGPDSKFMHCLPATRGEEVVDEVMDDEARSLCWDEAENRKHSIRAILATLCPQSEPDEKVATAYRATIDEGMAKLGKHGL</sequence>
<feature type="domain" description="Aspartate/ornithine carbamoyltransferase Asp/Orn-binding" evidence="6">
    <location>
        <begin position="154"/>
        <end position="325"/>
    </location>
</feature>
<protein>
    <recommendedName>
        <fullName evidence="4">Ornithine carbamoyltransferase</fullName>
        <ecNumber evidence="4">2.1.3.3</ecNumber>
    </recommendedName>
</protein>
<keyword evidence="3" id="KW-0620">Polyamine biosynthesis</keyword>
<evidence type="ECO:0000256" key="1">
    <source>
        <dbReference type="ARBA" id="ARBA00022490"/>
    </source>
</evidence>
<dbReference type="InterPro" id="IPR024903">
    <property type="entry name" value="PtcA"/>
</dbReference>
<evidence type="ECO:0000313" key="9">
    <source>
        <dbReference type="Proteomes" id="UP000253805"/>
    </source>
</evidence>
<dbReference type="GO" id="GO:0033390">
    <property type="term" value="P:putrescine biosynthetic process from arginine via N-carbamoylputrescine"/>
    <property type="evidence" value="ECO:0007669"/>
    <property type="project" value="InterPro"/>
</dbReference>
<dbReference type="Gene3D" id="3.40.50.1370">
    <property type="entry name" value="Aspartate/ornithine carbamoyltransferase"/>
    <property type="match status" value="2"/>
</dbReference>
<dbReference type="NCBIfam" id="TIGR04384">
    <property type="entry name" value="putr_carbamoyl"/>
    <property type="match status" value="1"/>
</dbReference>
<dbReference type="GO" id="GO:0016597">
    <property type="term" value="F:amino acid binding"/>
    <property type="evidence" value="ECO:0007669"/>
    <property type="project" value="InterPro"/>
</dbReference>
<dbReference type="GO" id="GO:0004585">
    <property type="term" value="F:ornithine carbamoyltransferase activity"/>
    <property type="evidence" value="ECO:0007669"/>
    <property type="project" value="UniProtKB-UniRule"/>
</dbReference>
<dbReference type="Proteomes" id="UP000253805">
    <property type="component" value="Unassembled WGS sequence"/>
</dbReference>
<dbReference type="AlphaFoldDB" id="A0A369P0A5"/>
<dbReference type="FunFam" id="3.40.50.1370:FF:000008">
    <property type="entry name" value="Ornithine carbamoyltransferase"/>
    <property type="match status" value="1"/>
</dbReference>
<evidence type="ECO:0000313" key="8">
    <source>
        <dbReference type="EMBL" id="RDC43309.1"/>
    </source>
</evidence>
<organism evidence="8 9">
    <name type="scientific">Adlercreutzia equolifaciens subsp. celatus</name>
    <dbReference type="NCBI Taxonomy" id="394340"/>
    <lineage>
        <taxon>Bacteria</taxon>
        <taxon>Bacillati</taxon>
        <taxon>Actinomycetota</taxon>
        <taxon>Coriobacteriia</taxon>
        <taxon>Eggerthellales</taxon>
        <taxon>Eggerthellaceae</taxon>
        <taxon>Adlercreutzia</taxon>
    </lineage>
</organism>
<dbReference type="Pfam" id="PF00185">
    <property type="entry name" value="OTCace"/>
    <property type="match status" value="1"/>
</dbReference>
<reference evidence="8 9" key="1">
    <citation type="journal article" date="2018" name="Elife">
        <title>Discovery and characterization of a prevalent human gut bacterial enzyme sufficient for the inactivation of a family of plant toxins.</title>
        <authorList>
            <person name="Koppel N."/>
            <person name="Bisanz J.E."/>
            <person name="Pandelia M.E."/>
            <person name="Turnbaugh P.J."/>
            <person name="Balskus E.P."/>
        </authorList>
    </citation>
    <scope>NUCLEOTIDE SEQUENCE [LARGE SCALE GENOMIC DNA]</scope>
    <source>
        <strain evidence="8 9">OB21 GAM 11</strain>
    </source>
</reference>
<keyword evidence="1" id="KW-0963">Cytoplasm</keyword>
<dbReference type="InterPro" id="IPR036901">
    <property type="entry name" value="Asp/Orn_carbamoylTrfase_sf"/>
</dbReference>
<gene>
    <name evidence="8" type="ORF">C1850_08270</name>
</gene>
<evidence type="ECO:0000259" key="6">
    <source>
        <dbReference type="Pfam" id="PF00185"/>
    </source>
</evidence>
<dbReference type="InterPro" id="IPR006131">
    <property type="entry name" value="Asp_carbamoyltransf_Asp/Orn-bd"/>
</dbReference>